<name>A0A0E9QHZ6_ANGAN</name>
<dbReference type="AlphaFoldDB" id="A0A0E9QHZ6"/>
<proteinExistence type="predicted"/>
<reference evidence="1" key="1">
    <citation type="submission" date="2014-11" db="EMBL/GenBank/DDBJ databases">
        <authorList>
            <person name="Amaro Gonzalez C."/>
        </authorList>
    </citation>
    <scope>NUCLEOTIDE SEQUENCE</scope>
</reference>
<dbReference type="EMBL" id="GBXM01092183">
    <property type="protein sequence ID" value="JAH16394.1"/>
    <property type="molecule type" value="Transcribed_RNA"/>
</dbReference>
<sequence length="62" mass="7146">MKVKVWLLPSAAQTTGDVLCVCVRVRAIVYPPKLSQINSLFDKFFRYQQNLKTVRKISDLFA</sequence>
<protein>
    <submittedName>
        <fullName evidence="1">Uncharacterized protein</fullName>
    </submittedName>
</protein>
<organism evidence="1">
    <name type="scientific">Anguilla anguilla</name>
    <name type="common">European freshwater eel</name>
    <name type="synonym">Muraena anguilla</name>
    <dbReference type="NCBI Taxonomy" id="7936"/>
    <lineage>
        <taxon>Eukaryota</taxon>
        <taxon>Metazoa</taxon>
        <taxon>Chordata</taxon>
        <taxon>Craniata</taxon>
        <taxon>Vertebrata</taxon>
        <taxon>Euteleostomi</taxon>
        <taxon>Actinopterygii</taxon>
        <taxon>Neopterygii</taxon>
        <taxon>Teleostei</taxon>
        <taxon>Anguilliformes</taxon>
        <taxon>Anguillidae</taxon>
        <taxon>Anguilla</taxon>
    </lineage>
</organism>
<evidence type="ECO:0000313" key="1">
    <source>
        <dbReference type="EMBL" id="JAH16394.1"/>
    </source>
</evidence>
<reference evidence="1" key="2">
    <citation type="journal article" date="2015" name="Fish Shellfish Immunol.">
        <title>Early steps in the European eel (Anguilla anguilla)-Vibrio vulnificus interaction in the gills: Role of the RtxA13 toxin.</title>
        <authorList>
            <person name="Callol A."/>
            <person name="Pajuelo D."/>
            <person name="Ebbesson L."/>
            <person name="Teles M."/>
            <person name="MacKenzie S."/>
            <person name="Amaro C."/>
        </authorList>
    </citation>
    <scope>NUCLEOTIDE SEQUENCE</scope>
</reference>
<accession>A0A0E9QHZ6</accession>